<dbReference type="PANTHER" id="PTHR33908">
    <property type="entry name" value="MANNOSYLTRANSFERASE YKCB-RELATED"/>
    <property type="match status" value="1"/>
</dbReference>
<feature type="transmembrane region" description="Helical" evidence="8">
    <location>
        <begin position="437"/>
        <end position="457"/>
    </location>
</feature>
<comment type="caution">
    <text evidence="10">The sequence shown here is derived from an EMBL/GenBank/DDBJ whole genome shotgun (WGS) entry which is preliminary data.</text>
</comment>
<evidence type="ECO:0000313" key="10">
    <source>
        <dbReference type="EMBL" id="MBM0108004.1"/>
    </source>
</evidence>
<evidence type="ECO:0000256" key="7">
    <source>
        <dbReference type="ARBA" id="ARBA00023136"/>
    </source>
</evidence>
<name>A0ABS1X461_9GAMM</name>
<evidence type="ECO:0000259" key="9">
    <source>
        <dbReference type="Pfam" id="PF13231"/>
    </source>
</evidence>
<feature type="transmembrane region" description="Helical" evidence="8">
    <location>
        <begin position="235"/>
        <end position="256"/>
    </location>
</feature>
<sequence length="676" mass="74593">MLSDAANRGLIPVSPTLTAHVGELMRSLSDLFRVTVPLERDQLAHRVMLLVIVSVGAWLRFWGLGNVGLHGDEETMAMAVMSIVREGAPILPSGMFYPRGMTQLYLMAGSVQLFGESEWAFRVPSALCGVAVIWLSWLAGRRFLRPYWNLAFATAVALLPSMIVYSQTARMYIFLLAAVAACMVCVFAWERTGRLRWLVGGVVALVIGIDLQALAVTAILLFMMPGILQGDLRKLLYGGVAATLVMISYLVINGWVDSQYPVPPPEYAADLGAPLWDRSRAPQSFALTFEIALWIAGLAIAFFAIHLSRVVPQRVAAISVAALLLLGLLSQLQLYYHLAGLLFLIATVIARRYGGPRIWRRLRIFALGSGMLALIHFSLLASTPGSLKKVIGALVGQPSIWPYYKILSFSEVAGLLAMAALAWGLWRLMQRRRAADYALFGLLGVWIPMFTIGYFVWNLPPRYTVASMLPMILCAFAFAQKGTDWLQAKLQERKMARLQGKPLQAVAAAVTATLVVNPMVVADTVNSGYESHPDHKGAAEFIKAQQIVEEDVIIAEDVLQQTYYLGGVDYWLMSRHHARRYVELVDGKIRDFYTGAGVISSAKMLEDLLREERGHRIFVIGSGENMSDKRKGMRGDMEAVLRSPQFEVVYEGRDGLTQVWRATGALPSPSAPAAQE</sequence>
<organism evidence="10 11">
    <name type="scientific">Steroidobacter gossypii</name>
    <dbReference type="NCBI Taxonomy" id="2805490"/>
    <lineage>
        <taxon>Bacteria</taxon>
        <taxon>Pseudomonadati</taxon>
        <taxon>Pseudomonadota</taxon>
        <taxon>Gammaproteobacteria</taxon>
        <taxon>Steroidobacterales</taxon>
        <taxon>Steroidobacteraceae</taxon>
        <taxon>Steroidobacter</taxon>
    </lineage>
</organism>
<feature type="transmembrane region" description="Helical" evidence="8">
    <location>
        <begin position="146"/>
        <end position="165"/>
    </location>
</feature>
<evidence type="ECO:0000256" key="1">
    <source>
        <dbReference type="ARBA" id="ARBA00004651"/>
    </source>
</evidence>
<evidence type="ECO:0000313" key="11">
    <source>
        <dbReference type="Proteomes" id="UP000661077"/>
    </source>
</evidence>
<feature type="transmembrane region" description="Helical" evidence="8">
    <location>
        <begin position="119"/>
        <end position="140"/>
    </location>
</feature>
<dbReference type="Proteomes" id="UP000661077">
    <property type="component" value="Unassembled WGS sequence"/>
</dbReference>
<evidence type="ECO:0000256" key="6">
    <source>
        <dbReference type="ARBA" id="ARBA00022989"/>
    </source>
</evidence>
<dbReference type="RefSeq" id="WP_203170111.1">
    <property type="nucleotide sequence ID" value="NZ_JAEVLS010000006.1"/>
</dbReference>
<dbReference type="PANTHER" id="PTHR33908:SF11">
    <property type="entry name" value="MEMBRANE PROTEIN"/>
    <property type="match status" value="1"/>
</dbReference>
<accession>A0ABS1X461</accession>
<dbReference type="InterPro" id="IPR050297">
    <property type="entry name" value="LipidA_mod_glycosyltrf_83"/>
</dbReference>
<keyword evidence="7 8" id="KW-0472">Membrane</keyword>
<evidence type="ECO:0000256" key="5">
    <source>
        <dbReference type="ARBA" id="ARBA00022692"/>
    </source>
</evidence>
<reference evidence="10 11" key="1">
    <citation type="journal article" date="2021" name="Int. J. Syst. Evol. Microbiol.">
        <title>Steroidobacter gossypii sp. nov., isolated from soil of cotton cropping field.</title>
        <authorList>
            <person name="Huang R."/>
            <person name="Yang S."/>
            <person name="Zhen C."/>
            <person name="Liu W."/>
        </authorList>
    </citation>
    <scope>NUCLEOTIDE SEQUENCE [LARGE SCALE GENOMIC DNA]</scope>
    <source>
        <strain evidence="10 11">S1-65</strain>
    </source>
</reference>
<comment type="subcellular location">
    <subcellularLocation>
        <location evidence="1">Cell membrane</location>
        <topology evidence="1">Multi-pass membrane protein</topology>
    </subcellularLocation>
</comment>
<feature type="transmembrane region" description="Helical" evidence="8">
    <location>
        <begin position="172"/>
        <end position="189"/>
    </location>
</feature>
<evidence type="ECO:0000256" key="4">
    <source>
        <dbReference type="ARBA" id="ARBA00022679"/>
    </source>
</evidence>
<gene>
    <name evidence="10" type="ORF">JM946_25010</name>
</gene>
<feature type="transmembrane region" description="Helical" evidence="8">
    <location>
        <begin position="362"/>
        <end position="383"/>
    </location>
</feature>
<keyword evidence="11" id="KW-1185">Reference proteome</keyword>
<proteinExistence type="predicted"/>
<feature type="domain" description="Glycosyltransferase RgtA/B/C/D-like" evidence="9">
    <location>
        <begin position="104"/>
        <end position="248"/>
    </location>
</feature>
<feature type="transmembrane region" description="Helical" evidence="8">
    <location>
        <begin position="403"/>
        <end position="425"/>
    </location>
</feature>
<evidence type="ECO:0000256" key="2">
    <source>
        <dbReference type="ARBA" id="ARBA00022475"/>
    </source>
</evidence>
<keyword evidence="5 8" id="KW-0812">Transmembrane</keyword>
<keyword evidence="6 8" id="KW-1133">Transmembrane helix</keyword>
<feature type="transmembrane region" description="Helical" evidence="8">
    <location>
        <begin position="47"/>
        <end position="64"/>
    </location>
</feature>
<evidence type="ECO:0000256" key="8">
    <source>
        <dbReference type="SAM" id="Phobius"/>
    </source>
</evidence>
<dbReference type="EMBL" id="JAEVLS010000006">
    <property type="protein sequence ID" value="MBM0108004.1"/>
    <property type="molecule type" value="Genomic_DNA"/>
</dbReference>
<keyword evidence="2" id="KW-1003">Cell membrane</keyword>
<dbReference type="Pfam" id="PF13231">
    <property type="entry name" value="PMT_2"/>
    <property type="match status" value="1"/>
</dbReference>
<evidence type="ECO:0000256" key="3">
    <source>
        <dbReference type="ARBA" id="ARBA00022676"/>
    </source>
</evidence>
<keyword evidence="3" id="KW-0328">Glycosyltransferase</keyword>
<protein>
    <submittedName>
        <fullName evidence="10">Glycosyltransferase family 39 protein</fullName>
    </submittedName>
</protein>
<feature type="transmembrane region" description="Helical" evidence="8">
    <location>
        <begin position="285"/>
        <end position="304"/>
    </location>
</feature>
<dbReference type="InterPro" id="IPR038731">
    <property type="entry name" value="RgtA/B/C-like"/>
</dbReference>
<feature type="transmembrane region" description="Helical" evidence="8">
    <location>
        <begin position="195"/>
        <end position="223"/>
    </location>
</feature>
<keyword evidence="4" id="KW-0808">Transferase</keyword>